<dbReference type="AlphaFoldDB" id="A0A267MFQ2"/>
<dbReference type="SUPFAM" id="SSF50249">
    <property type="entry name" value="Nucleic acid-binding proteins"/>
    <property type="match status" value="1"/>
</dbReference>
<feature type="region of interest" description="Disordered" evidence="2">
    <location>
        <begin position="74"/>
        <end position="152"/>
    </location>
</feature>
<proteinExistence type="predicted"/>
<dbReference type="FunFam" id="2.40.50.140:FF:000103">
    <property type="entry name" value="protein RRP5 homolog"/>
    <property type="match status" value="1"/>
</dbReference>
<dbReference type="RefSeq" id="WP_095135198.1">
    <property type="nucleotide sequence ID" value="NZ_NIBG01000024.1"/>
</dbReference>
<protein>
    <recommendedName>
        <fullName evidence="3">S1 motif domain-containing protein</fullName>
    </recommendedName>
</protein>
<dbReference type="GO" id="GO:0003729">
    <property type="term" value="F:mRNA binding"/>
    <property type="evidence" value="ECO:0007669"/>
    <property type="project" value="TreeGrafter"/>
</dbReference>
<dbReference type="Pfam" id="PF00575">
    <property type="entry name" value="S1"/>
    <property type="match status" value="1"/>
</dbReference>
<dbReference type="EMBL" id="NIBG01000024">
    <property type="protein sequence ID" value="PAB57630.1"/>
    <property type="molecule type" value="Genomic_DNA"/>
</dbReference>
<dbReference type="InterPro" id="IPR003029">
    <property type="entry name" value="S1_domain"/>
</dbReference>
<dbReference type="GO" id="GO:0003735">
    <property type="term" value="F:structural constituent of ribosome"/>
    <property type="evidence" value="ECO:0007669"/>
    <property type="project" value="TreeGrafter"/>
</dbReference>
<dbReference type="OrthoDB" id="9810507at2"/>
<evidence type="ECO:0000313" key="5">
    <source>
        <dbReference type="Proteomes" id="UP000216024"/>
    </source>
</evidence>
<organism evidence="4 5">
    <name type="scientific">Anaeromicrobium sediminis</name>
    <dbReference type="NCBI Taxonomy" id="1478221"/>
    <lineage>
        <taxon>Bacteria</taxon>
        <taxon>Bacillati</taxon>
        <taxon>Bacillota</taxon>
        <taxon>Clostridia</taxon>
        <taxon>Peptostreptococcales</taxon>
        <taxon>Thermotaleaceae</taxon>
        <taxon>Anaeromicrobium</taxon>
    </lineage>
</organism>
<name>A0A267MFQ2_9FIRM</name>
<dbReference type="InterPro" id="IPR012340">
    <property type="entry name" value="NA-bd_OB-fold"/>
</dbReference>
<feature type="domain" description="S1 motif" evidence="3">
    <location>
        <begin position="6"/>
        <end position="74"/>
    </location>
</feature>
<dbReference type="Gene3D" id="2.40.50.140">
    <property type="entry name" value="Nucleic acid-binding proteins"/>
    <property type="match status" value="1"/>
</dbReference>
<dbReference type="Proteomes" id="UP000216024">
    <property type="component" value="Unassembled WGS sequence"/>
</dbReference>
<reference evidence="4 5" key="1">
    <citation type="submission" date="2017-06" db="EMBL/GenBank/DDBJ databases">
        <title>Draft genome sequence of anaerobic fermentative bacterium Anaeromicrobium sediminis DY2726D isolated from West Pacific Ocean sediments.</title>
        <authorList>
            <person name="Zeng X."/>
        </authorList>
    </citation>
    <scope>NUCLEOTIDE SEQUENCE [LARGE SCALE GENOMIC DNA]</scope>
    <source>
        <strain evidence="4 5">DY2726D</strain>
    </source>
</reference>
<gene>
    <name evidence="4" type="ORF">CCE28_18380</name>
</gene>
<sequence>MPVEIGKVVEGTVTSITSFGAFIQLSEGKTGLCHISEVADGYVKDIASHLQENQKVKVKIIGLDEKGKISLSIRKAMPKTNNANANAASGNRPKRFKKQDGPQWKKKPQERGLSFEDKLSQFLKDSDERQQHSKKSMKASRRSNGHGAKRSI</sequence>
<evidence type="ECO:0000313" key="4">
    <source>
        <dbReference type="EMBL" id="PAB57630.1"/>
    </source>
</evidence>
<evidence type="ECO:0000256" key="2">
    <source>
        <dbReference type="SAM" id="MobiDB-lite"/>
    </source>
</evidence>
<comment type="caution">
    <text evidence="4">The sequence shown here is derived from an EMBL/GenBank/DDBJ whole genome shotgun (WGS) entry which is preliminary data.</text>
</comment>
<dbReference type="PANTHER" id="PTHR10724">
    <property type="entry name" value="30S RIBOSOMAL PROTEIN S1"/>
    <property type="match status" value="1"/>
</dbReference>
<evidence type="ECO:0000256" key="1">
    <source>
        <dbReference type="ARBA" id="ARBA00025604"/>
    </source>
</evidence>
<feature type="compositionally biased region" description="Basic and acidic residues" evidence="2">
    <location>
        <begin position="107"/>
        <end position="131"/>
    </location>
</feature>
<dbReference type="InterPro" id="IPR050437">
    <property type="entry name" value="Ribos_protein_bS1-like"/>
</dbReference>
<dbReference type="PROSITE" id="PS50126">
    <property type="entry name" value="S1"/>
    <property type="match status" value="1"/>
</dbReference>
<evidence type="ECO:0000259" key="3">
    <source>
        <dbReference type="PROSITE" id="PS50126"/>
    </source>
</evidence>
<comment type="function">
    <text evidence="1">Binds mRNA; thus facilitating recognition of the initiation point. It is needed to translate mRNA with a short Shine-Dalgarno (SD) purine-rich sequence.</text>
</comment>
<feature type="compositionally biased region" description="Basic residues" evidence="2">
    <location>
        <begin position="132"/>
        <end position="152"/>
    </location>
</feature>
<accession>A0A267MFQ2</accession>
<dbReference type="GO" id="GO:0006412">
    <property type="term" value="P:translation"/>
    <property type="evidence" value="ECO:0007669"/>
    <property type="project" value="TreeGrafter"/>
</dbReference>
<keyword evidence="5" id="KW-1185">Reference proteome</keyword>
<dbReference type="SMART" id="SM00316">
    <property type="entry name" value="S1"/>
    <property type="match status" value="1"/>
</dbReference>